<reference evidence="6" key="2">
    <citation type="journal article" date="2023" name="Proc. Natl. Acad. Sci. U.S.A.">
        <title>A global phylogenomic analysis of the shiitake genus Lentinula.</title>
        <authorList>
            <person name="Sierra-Patev S."/>
            <person name="Min B."/>
            <person name="Naranjo-Ortiz M."/>
            <person name="Looney B."/>
            <person name="Konkel Z."/>
            <person name="Slot J.C."/>
            <person name="Sakamoto Y."/>
            <person name="Steenwyk J.L."/>
            <person name="Rokas A."/>
            <person name="Carro J."/>
            <person name="Camarero S."/>
            <person name="Ferreira P."/>
            <person name="Molpeceres G."/>
            <person name="Ruiz-Duenas F.J."/>
            <person name="Serrano A."/>
            <person name="Henrissat B."/>
            <person name="Drula E."/>
            <person name="Hughes K.W."/>
            <person name="Mata J.L."/>
            <person name="Ishikawa N.K."/>
            <person name="Vargas-Isla R."/>
            <person name="Ushijima S."/>
            <person name="Smith C.A."/>
            <person name="Donoghue J."/>
            <person name="Ahrendt S."/>
            <person name="Andreopoulos W."/>
            <person name="He G."/>
            <person name="LaButti K."/>
            <person name="Lipzen A."/>
            <person name="Ng V."/>
            <person name="Riley R."/>
            <person name="Sandor L."/>
            <person name="Barry K."/>
            <person name="Martinez A.T."/>
            <person name="Xiao Y."/>
            <person name="Gibbons J.G."/>
            <person name="Terashima K."/>
            <person name="Grigoriev I.V."/>
            <person name="Hibbett D."/>
        </authorList>
    </citation>
    <scope>NUCLEOTIDE SEQUENCE</scope>
    <source>
        <strain evidence="6">Sp2 HRB7682 ss15</strain>
    </source>
</reference>
<evidence type="ECO:0000259" key="5">
    <source>
        <dbReference type="PROSITE" id="PS50048"/>
    </source>
</evidence>
<dbReference type="Gene3D" id="4.10.240.10">
    <property type="entry name" value="Zn(2)-C6 fungal-type DNA-binding domain"/>
    <property type="match status" value="1"/>
</dbReference>
<keyword evidence="3" id="KW-0539">Nucleus</keyword>
<evidence type="ECO:0000256" key="3">
    <source>
        <dbReference type="ARBA" id="ARBA00023242"/>
    </source>
</evidence>
<accession>A0A9W9B317</accession>
<dbReference type="InterPro" id="IPR050613">
    <property type="entry name" value="Sec_Metabolite_Reg"/>
</dbReference>
<dbReference type="InterPro" id="IPR001138">
    <property type="entry name" value="Zn2Cys6_DnaBD"/>
</dbReference>
<dbReference type="PROSITE" id="PS00463">
    <property type="entry name" value="ZN2_CY6_FUNGAL_1"/>
    <property type="match status" value="1"/>
</dbReference>
<proteinExistence type="predicted"/>
<evidence type="ECO:0000256" key="1">
    <source>
        <dbReference type="ARBA" id="ARBA00004123"/>
    </source>
</evidence>
<feature type="compositionally biased region" description="Basic and acidic residues" evidence="4">
    <location>
        <begin position="1"/>
        <end position="19"/>
    </location>
</feature>
<feature type="domain" description="Zn(2)-C6 fungal-type" evidence="5">
    <location>
        <begin position="48"/>
        <end position="77"/>
    </location>
</feature>
<keyword evidence="2" id="KW-0479">Metal-binding</keyword>
<reference evidence="6" key="1">
    <citation type="submission" date="2022-08" db="EMBL/GenBank/DDBJ databases">
        <authorList>
            <consortium name="DOE Joint Genome Institute"/>
            <person name="Min B."/>
            <person name="Riley R."/>
            <person name="Sierra-Patev S."/>
            <person name="Naranjo-Ortiz M."/>
            <person name="Looney B."/>
            <person name="Konkel Z."/>
            <person name="Slot J.C."/>
            <person name="Sakamoto Y."/>
            <person name="Steenwyk J.L."/>
            <person name="Rokas A."/>
            <person name="Carro J."/>
            <person name="Camarero S."/>
            <person name="Ferreira P."/>
            <person name="Molpeceres G."/>
            <person name="Ruiz-Duenas F.J."/>
            <person name="Serrano A."/>
            <person name="Henrissat B."/>
            <person name="Drula E."/>
            <person name="Hughes K.W."/>
            <person name="Mata J.L."/>
            <person name="Ishikawa N.K."/>
            <person name="Vargas-Isla R."/>
            <person name="Ushijima S."/>
            <person name="Smith C.A."/>
            <person name="Ahrendt S."/>
            <person name="Andreopoulos W."/>
            <person name="He G."/>
            <person name="Labutti K."/>
            <person name="Lipzen A."/>
            <person name="Ng V."/>
            <person name="Sandor L."/>
            <person name="Barry K."/>
            <person name="Martinez A.T."/>
            <person name="Xiao Y."/>
            <person name="Gibbons J.G."/>
            <person name="Terashima K."/>
            <person name="Hibbett D.S."/>
            <person name="Grigoriev I.V."/>
        </authorList>
    </citation>
    <scope>NUCLEOTIDE SEQUENCE</scope>
    <source>
        <strain evidence="6">Sp2 HRB7682 ss15</strain>
    </source>
</reference>
<evidence type="ECO:0000313" key="6">
    <source>
        <dbReference type="EMBL" id="KAJ4496031.1"/>
    </source>
</evidence>
<dbReference type="AlphaFoldDB" id="A0A9W9B317"/>
<dbReference type="SUPFAM" id="SSF57701">
    <property type="entry name" value="Zn2/Cys6 DNA-binding domain"/>
    <property type="match status" value="1"/>
</dbReference>
<evidence type="ECO:0000313" key="7">
    <source>
        <dbReference type="Proteomes" id="UP001150238"/>
    </source>
</evidence>
<name>A0A9W9B317_9AGAR</name>
<dbReference type="GO" id="GO:0003677">
    <property type="term" value="F:DNA binding"/>
    <property type="evidence" value="ECO:0007669"/>
    <property type="project" value="InterPro"/>
</dbReference>
<dbReference type="Proteomes" id="UP001150238">
    <property type="component" value="Unassembled WGS sequence"/>
</dbReference>
<dbReference type="PANTHER" id="PTHR31001:SF56">
    <property type="entry name" value="ZN(2)-C6 FUNGAL-TYPE DOMAIN-CONTAINING PROTEIN"/>
    <property type="match status" value="1"/>
</dbReference>
<gene>
    <name evidence="6" type="ORF">C8J55DRAFT_495587</name>
</gene>
<dbReference type="GO" id="GO:0008270">
    <property type="term" value="F:zinc ion binding"/>
    <property type="evidence" value="ECO:0007669"/>
    <property type="project" value="InterPro"/>
</dbReference>
<feature type="region of interest" description="Disordered" evidence="4">
    <location>
        <begin position="693"/>
        <end position="722"/>
    </location>
</feature>
<comment type="subcellular location">
    <subcellularLocation>
        <location evidence="1">Nucleus</location>
    </subcellularLocation>
</comment>
<dbReference type="InterPro" id="IPR036864">
    <property type="entry name" value="Zn2-C6_fun-type_DNA-bd_sf"/>
</dbReference>
<dbReference type="PROSITE" id="PS50048">
    <property type="entry name" value="ZN2_CY6_FUNGAL_2"/>
    <property type="match status" value="1"/>
</dbReference>
<dbReference type="GO" id="GO:0000981">
    <property type="term" value="F:DNA-binding transcription factor activity, RNA polymerase II-specific"/>
    <property type="evidence" value="ECO:0007669"/>
    <property type="project" value="InterPro"/>
</dbReference>
<dbReference type="InterPro" id="IPR007219">
    <property type="entry name" value="XnlR_reg_dom"/>
</dbReference>
<organism evidence="6 7">
    <name type="scientific">Lentinula lateritia</name>
    <dbReference type="NCBI Taxonomy" id="40482"/>
    <lineage>
        <taxon>Eukaryota</taxon>
        <taxon>Fungi</taxon>
        <taxon>Dikarya</taxon>
        <taxon>Basidiomycota</taxon>
        <taxon>Agaricomycotina</taxon>
        <taxon>Agaricomycetes</taxon>
        <taxon>Agaricomycetidae</taxon>
        <taxon>Agaricales</taxon>
        <taxon>Marasmiineae</taxon>
        <taxon>Omphalotaceae</taxon>
        <taxon>Lentinula</taxon>
    </lineage>
</organism>
<evidence type="ECO:0000256" key="2">
    <source>
        <dbReference type="ARBA" id="ARBA00022723"/>
    </source>
</evidence>
<dbReference type="EMBL" id="JANVFS010000001">
    <property type="protein sequence ID" value="KAJ4496031.1"/>
    <property type="molecule type" value="Genomic_DNA"/>
</dbReference>
<dbReference type="GO" id="GO:0006351">
    <property type="term" value="P:DNA-templated transcription"/>
    <property type="evidence" value="ECO:0007669"/>
    <property type="project" value="InterPro"/>
</dbReference>
<dbReference type="Pfam" id="PF04082">
    <property type="entry name" value="Fungal_trans"/>
    <property type="match status" value="1"/>
</dbReference>
<dbReference type="GO" id="GO:0005634">
    <property type="term" value="C:nucleus"/>
    <property type="evidence" value="ECO:0007669"/>
    <property type="project" value="UniProtKB-SubCell"/>
</dbReference>
<feature type="compositionally biased region" description="Polar residues" evidence="4">
    <location>
        <begin position="20"/>
        <end position="38"/>
    </location>
</feature>
<dbReference type="Pfam" id="PF00172">
    <property type="entry name" value="Zn_clus"/>
    <property type="match status" value="1"/>
</dbReference>
<feature type="region of interest" description="Disordered" evidence="4">
    <location>
        <begin position="646"/>
        <end position="677"/>
    </location>
</feature>
<dbReference type="SMART" id="SM00066">
    <property type="entry name" value="GAL4"/>
    <property type="match status" value="1"/>
</dbReference>
<feature type="region of interest" description="Disordered" evidence="4">
    <location>
        <begin position="1"/>
        <end position="38"/>
    </location>
</feature>
<dbReference type="CDD" id="cd00067">
    <property type="entry name" value="GAL4"/>
    <property type="match status" value="1"/>
</dbReference>
<dbReference type="CDD" id="cd12148">
    <property type="entry name" value="fungal_TF_MHR"/>
    <property type="match status" value="1"/>
</dbReference>
<evidence type="ECO:0000256" key="4">
    <source>
        <dbReference type="SAM" id="MobiDB-lite"/>
    </source>
</evidence>
<comment type="caution">
    <text evidence="6">The sequence shown here is derived from an EMBL/GenBank/DDBJ whole genome shotgun (WGS) entry which is preliminary data.</text>
</comment>
<dbReference type="PANTHER" id="PTHR31001">
    <property type="entry name" value="UNCHARACTERIZED TRANSCRIPTIONAL REGULATORY PROTEIN"/>
    <property type="match status" value="1"/>
</dbReference>
<protein>
    <recommendedName>
        <fullName evidence="5">Zn(2)-C6 fungal-type domain-containing protein</fullName>
    </recommendedName>
</protein>
<sequence length="783" mass="87495">MFEYHPYKQGETSKSKRTESPCTNDSGSGSVKSTQSAKASKRIRGEIACAECRRLKIKCDRLVPCSTCVKRGCQTLCPTGTIPPGQGSRFVLAATDHLHRKLAKFEARMHSLEDALTIAQTTYNLTPHPLLSDREDIYTDTQELKPMPEAREDEADLTPYISGSLHVNGSGLSRFFGPSGAPESLLLDISPQEERLKSISIPRLPELDNSYLPPEIINFTRSFPLTPPNIPIASTQRSIHSFLPPIERAIALCDTFLENLSWMFHVVSRQLLVSELIPAIYQGTSLYGPHELALLYIVLAIGVLVDLSIEPLNLESQHFYHLARAALVLQPVLTESSITTIKVLHMMSIHNGLSGQENLEQSYALINLAGQVATQIGFHIDPSTWKFQGREAYDRRVYWWNLLSGILWNSLVTGRPSGIFAEFITCKIPTVEEENMYQRGEFPLGFGVWGFHTTYTCLLPLVHITLSTKPSYEKVLELDAKIRMLVNPKPDSDPSDDRTAISMRTFVRSHYSHLMLLYLHRPSFSLAMTEHAANPLMSPYGKSVLTAYHAACAVLDDTRIQYQKKPLLVCRVWQIWSFAFSAAVIVGTVATNPNCLDVKPQPLEQFESACEVFRGAAEVSSRAAQALLVLNALLQKAIEVQKNHHNHNPTKFHSEQPYSPPFADRHRNQHIPDASSSAPHAYLVSKPLLKSENDNLFPSNSDPRLSLPASSPLSHPPDLTNSWCHPSNSHVHQKGTTHNITHAPHENGAMIYDRWTSLMNFNVLDSRHIQSSPNATSVQQLPH</sequence>
<feature type="compositionally biased region" description="Low complexity" evidence="4">
    <location>
        <begin position="701"/>
        <end position="719"/>
    </location>
</feature>